<dbReference type="EMBL" id="JBHTEC010000001">
    <property type="protein sequence ID" value="MFD0280630.1"/>
    <property type="molecule type" value="Genomic_DNA"/>
</dbReference>
<dbReference type="Proteomes" id="UP001596957">
    <property type="component" value="Unassembled WGS sequence"/>
</dbReference>
<dbReference type="InterPro" id="IPR016181">
    <property type="entry name" value="Acyl_CoA_acyltransferase"/>
</dbReference>
<accession>A0ABW2V7W3</accession>
<reference evidence="2" key="1">
    <citation type="journal article" date="2019" name="Int. J. Syst. Evol. Microbiol.">
        <title>The Global Catalogue of Microorganisms (GCM) 10K type strain sequencing project: providing services to taxonomists for standard genome sequencing and annotation.</title>
        <authorList>
            <consortium name="The Broad Institute Genomics Platform"/>
            <consortium name="The Broad Institute Genome Sequencing Center for Infectious Disease"/>
            <person name="Wu L."/>
            <person name="Ma J."/>
        </authorList>
    </citation>
    <scope>NUCLEOTIDE SEQUENCE [LARGE SCALE GENOMIC DNA]</scope>
    <source>
        <strain evidence="2">CGMCC 4.7198</strain>
    </source>
</reference>
<comment type="caution">
    <text evidence="1">The sequence shown here is derived from an EMBL/GenBank/DDBJ whole genome shotgun (WGS) entry which is preliminary data.</text>
</comment>
<proteinExistence type="predicted"/>
<keyword evidence="2" id="KW-1185">Reference proteome</keyword>
<dbReference type="SUPFAM" id="SSF55729">
    <property type="entry name" value="Acyl-CoA N-acyltransferases (Nat)"/>
    <property type="match status" value="1"/>
</dbReference>
<gene>
    <name evidence="1" type="ORF">ACFQZP_02880</name>
</gene>
<name>A0ABW2V7W3_9ACTN</name>
<sequence length="270" mass="28498">MPFAASLASAAQQAQAAAGAAGVRIETVEDPERLFAVSRLLAEVWATPPGHDPLASDVLRSLAHAGGAVHVAFGPGGMTGATAAVFGPPRGHDLYSLIAGAKQGGRGVGYALKLAQRSWALERGVATISWTFDPLVRRNAWFNLVKLGAHAAEYTPDFYGPLDDGFNTGDRTDRLTAVWHLNRLGTPAADIADRPDPDAAPGPDGLPFTARDGRSLWCRVPEDIVAVRGADPARAVAWRTAVQDVLAPALADGYAATSMTRDGWYRLTRP</sequence>
<protein>
    <submittedName>
        <fullName evidence="1">Chorismate synthase</fullName>
    </submittedName>
</protein>
<organism evidence="1 2">
    <name type="scientific">Streptomyces lutosisoli</name>
    <dbReference type="NCBI Taxonomy" id="2665721"/>
    <lineage>
        <taxon>Bacteria</taxon>
        <taxon>Bacillati</taxon>
        <taxon>Actinomycetota</taxon>
        <taxon>Actinomycetes</taxon>
        <taxon>Kitasatosporales</taxon>
        <taxon>Streptomycetaceae</taxon>
        <taxon>Streptomyces</taxon>
    </lineage>
</organism>
<dbReference type="InterPro" id="IPR038764">
    <property type="entry name" value="GNAT_N_AcTrfase_prd"/>
</dbReference>
<dbReference type="RefSeq" id="WP_381252437.1">
    <property type="nucleotide sequence ID" value="NZ_JBHTBI010000008.1"/>
</dbReference>
<dbReference type="PANTHER" id="PTHR41700:SF1">
    <property type="entry name" value="N-ACETYLTRANSFERASE DOMAIN-CONTAINING PROTEIN"/>
    <property type="match status" value="1"/>
</dbReference>
<evidence type="ECO:0000313" key="2">
    <source>
        <dbReference type="Proteomes" id="UP001596957"/>
    </source>
</evidence>
<dbReference type="PANTHER" id="PTHR41700">
    <property type="entry name" value="GCN5-RELATED N-ACETYLTRANSFERASE"/>
    <property type="match status" value="1"/>
</dbReference>
<evidence type="ECO:0000313" key="1">
    <source>
        <dbReference type="EMBL" id="MFD0280630.1"/>
    </source>
</evidence>